<reference evidence="1 2" key="1">
    <citation type="submission" date="2018-05" db="EMBL/GenBank/DDBJ databases">
        <title>Genomic Encyclopedia of Type Strains, Phase IV (KMG-IV): sequencing the most valuable type-strain genomes for metagenomic binning, comparative biology and taxonomic classification.</title>
        <authorList>
            <person name="Goeker M."/>
        </authorList>
    </citation>
    <scope>NUCLEOTIDE SEQUENCE [LARGE SCALE GENOMIC DNA]</scope>
    <source>
        <strain evidence="1 2">DSM 19792</strain>
    </source>
</reference>
<evidence type="ECO:0000313" key="1">
    <source>
        <dbReference type="EMBL" id="PXX43198.1"/>
    </source>
</evidence>
<accession>A0A318JHR3</accession>
<name>A0A318JHR3_9BURK</name>
<evidence type="ECO:0008006" key="3">
    <source>
        <dbReference type="Google" id="ProtNLM"/>
    </source>
</evidence>
<evidence type="ECO:0000313" key="2">
    <source>
        <dbReference type="Proteomes" id="UP000247792"/>
    </source>
</evidence>
<proteinExistence type="predicted"/>
<dbReference type="EMBL" id="QJKB01000004">
    <property type="protein sequence ID" value="PXX43198.1"/>
    <property type="molecule type" value="Genomic_DNA"/>
</dbReference>
<keyword evidence="2" id="KW-1185">Reference proteome</keyword>
<gene>
    <name evidence="1" type="ORF">DFR42_104199</name>
</gene>
<dbReference type="OrthoDB" id="4428523at2"/>
<dbReference type="AlphaFoldDB" id="A0A318JHR3"/>
<sequence>MIVDVLYPQTYLRMHPADDDVFADPVQKHRRHLMPLVSVDLSVVNPAWQGWVHVVNPYEPEDGIVGQSTGQYHAGFVQANWLAFHLDADNRYHWLGDWRYFQLELDEGVQDEAERAVIEKHYRVTEQAYQAKKAEFLAHGCLPCPWDETEPFNLLNQIGGSAAFDNWASSGTSGAVPLNIDNAEDVYPSMPDGRRFYFVCELDADVYGDYGPGIIVFFEPESRTVVMTFNWS</sequence>
<organism evidence="1 2">
    <name type="scientific">Undibacterium pigrum</name>
    <dbReference type="NCBI Taxonomy" id="401470"/>
    <lineage>
        <taxon>Bacteria</taxon>
        <taxon>Pseudomonadati</taxon>
        <taxon>Pseudomonadota</taxon>
        <taxon>Betaproteobacteria</taxon>
        <taxon>Burkholderiales</taxon>
        <taxon>Oxalobacteraceae</taxon>
        <taxon>Undibacterium</taxon>
    </lineage>
</organism>
<dbReference type="Proteomes" id="UP000247792">
    <property type="component" value="Unassembled WGS sequence"/>
</dbReference>
<protein>
    <recommendedName>
        <fullName evidence="3">DUF1963 domain-containing protein</fullName>
    </recommendedName>
</protein>
<comment type="caution">
    <text evidence="1">The sequence shown here is derived from an EMBL/GenBank/DDBJ whole genome shotgun (WGS) entry which is preliminary data.</text>
</comment>